<comment type="caution">
    <text evidence="1">The sequence shown here is derived from an EMBL/GenBank/DDBJ whole genome shotgun (WGS) entry which is preliminary data.</text>
</comment>
<name>A0AAE3VVT2_9ACTN</name>
<reference evidence="1 2" key="1">
    <citation type="submission" date="2023-07" db="EMBL/GenBank/DDBJ databases">
        <title>Sequencing the genomes of 1000 actinobacteria strains.</title>
        <authorList>
            <person name="Klenk H.-P."/>
        </authorList>
    </citation>
    <scope>NUCLEOTIDE SEQUENCE [LARGE SCALE GENOMIC DNA]</scope>
    <source>
        <strain evidence="1 2">DSM 44709</strain>
    </source>
</reference>
<organism evidence="1 2">
    <name type="scientific">Catenuloplanes indicus</name>
    <dbReference type="NCBI Taxonomy" id="137267"/>
    <lineage>
        <taxon>Bacteria</taxon>
        <taxon>Bacillati</taxon>
        <taxon>Actinomycetota</taxon>
        <taxon>Actinomycetes</taxon>
        <taxon>Micromonosporales</taxon>
        <taxon>Micromonosporaceae</taxon>
        <taxon>Catenuloplanes</taxon>
    </lineage>
</organism>
<protein>
    <submittedName>
        <fullName evidence="1">Uncharacterized protein</fullName>
    </submittedName>
</protein>
<accession>A0AAE3VVT2</accession>
<dbReference type="Proteomes" id="UP001240236">
    <property type="component" value="Unassembled WGS sequence"/>
</dbReference>
<dbReference type="EMBL" id="JAUSUZ010000001">
    <property type="protein sequence ID" value="MDQ0364580.1"/>
    <property type="molecule type" value="Genomic_DNA"/>
</dbReference>
<dbReference type="AlphaFoldDB" id="A0AAE3VVT2"/>
<gene>
    <name evidence="1" type="ORF">J2S42_001249</name>
</gene>
<proteinExistence type="predicted"/>
<evidence type="ECO:0000313" key="1">
    <source>
        <dbReference type="EMBL" id="MDQ0364580.1"/>
    </source>
</evidence>
<sequence length="45" mass="5424">MNFAALALSVEATKRSSRSALPDAPRRPERERRWWPFRKGRRRRT</sequence>
<keyword evidence="2" id="KW-1185">Reference proteome</keyword>
<evidence type="ECO:0000313" key="2">
    <source>
        <dbReference type="Proteomes" id="UP001240236"/>
    </source>
</evidence>